<organism evidence="1 2">
    <name type="scientific">Dreissena polymorpha</name>
    <name type="common">Zebra mussel</name>
    <name type="synonym">Mytilus polymorpha</name>
    <dbReference type="NCBI Taxonomy" id="45954"/>
    <lineage>
        <taxon>Eukaryota</taxon>
        <taxon>Metazoa</taxon>
        <taxon>Spiralia</taxon>
        <taxon>Lophotrochozoa</taxon>
        <taxon>Mollusca</taxon>
        <taxon>Bivalvia</taxon>
        <taxon>Autobranchia</taxon>
        <taxon>Heteroconchia</taxon>
        <taxon>Euheterodonta</taxon>
        <taxon>Imparidentia</taxon>
        <taxon>Neoheterodontei</taxon>
        <taxon>Myida</taxon>
        <taxon>Dreissenoidea</taxon>
        <taxon>Dreissenidae</taxon>
        <taxon>Dreissena</taxon>
    </lineage>
</organism>
<dbReference type="EMBL" id="JAIWYP010000007">
    <property type="protein sequence ID" value="KAH3800648.1"/>
    <property type="molecule type" value="Genomic_DNA"/>
</dbReference>
<reference evidence="1" key="1">
    <citation type="journal article" date="2019" name="bioRxiv">
        <title>The Genome of the Zebra Mussel, Dreissena polymorpha: A Resource for Invasive Species Research.</title>
        <authorList>
            <person name="McCartney M.A."/>
            <person name="Auch B."/>
            <person name="Kono T."/>
            <person name="Mallez S."/>
            <person name="Zhang Y."/>
            <person name="Obille A."/>
            <person name="Becker A."/>
            <person name="Abrahante J.E."/>
            <person name="Garbe J."/>
            <person name="Badalamenti J.P."/>
            <person name="Herman A."/>
            <person name="Mangelson H."/>
            <person name="Liachko I."/>
            <person name="Sullivan S."/>
            <person name="Sone E.D."/>
            <person name="Koren S."/>
            <person name="Silverstein K.A.T."/>
            <person name="Beckman K.B."/>
            <person name="Gohl D.M."/>
        </authorList>
    </citation>
    <scope>NUCLEOTIDE SEQUENCE</scope>
    <source>
        <strain evidence="1">Duluth1</strain>
        <tissue evidence="1">Whole animal</tissue>
    </source>
</reference>
<name>A0A9D4FKP8_DREPO</name>
<evidence type="ECO:0000313" key="1">
    <source>
        <dbReference type="EMBL" id="KAH3800648.1"/>
    </source>
</evidence>
<evidence type="ECO:0000313" key="2">
    <source>
        <dbReference type="Proteomes" id="UP000828390"/>
    </source>
</evidence>
<gene>
    <name evidence="1" type="ORF">DPMN_154286</name>
</gene>
<dbReference type="Proteomes" id="UP000828390">
    <property type="component" value="Unassembled WGS sequence"/>
</dbReference>
<dbReference type="AlphaFoldDB" id="A0A9D4FKP8"/>
<reference evidence="1" key="2">
    <citation type="submission" date="2020-11" db="EMBL/GenBank/DDBJ databases">
        <authorList>
            <person name="McCartney M.A."/>
            <person name="Auch B."/>
            <person name="Kono T."/>
            <person name="Mallez S."/>
            <person name="Becker A."/>
            <person name="Gohl D.M."/>
            <person name="Silverstein K.A.T."/>
            <person name="Koren S."/>
            <person name="Bechman K.B."/>
            <person name="Herman A."/>
            <person name="Abrahante J.E."/>
            <person name="Garbe J."/>
        </authorList>
    </citation>
    <scope>NUCLEOTIDE SEQUENCE</scope>
    <source>
        <strain evidence="1">Duluth1</strain>
        <tissue evidence="1">Whole animal</tissue>
    </source>
</reference>
<keyword evidence="2" id="KW-1185">Reference proteome</keyword>
<sequence>MSLMAPDDTPATEQLIRLITSLAKFPVGRVTGRFPFCPVGLTRMSVLATGKM</sequence>
<comment type="caution">
    <text evidence="1">The sequence shown here is derived from an EMBL/GenBank/DDBJ whole genome shotgun (WGS) entry which is preliminary data.</text>
</comment>
<proteinExistence type="predicted"/>
<protein>
    <submittedName>
        <fullName evidence="1">Uncharacterized protein</fullName>
    </submittedName>
</protein>
<accession>A0A9D4FKP8</accession>